<sequence length="349" mass="38672">MKSYKFMLAAAITVSLLTTSLPANFTLHTAYAAEQPTNEAAKKAATEATALDSLDPAMIEKAKKALQELAPKRTMELTAVHSGAEAGYEYLGEDRLLIEDKDNRARVMIGKAKGDILACEINFTWQELDTSLQSVIQKAMKSLDAQQNFKIRQITRVKADKGMNHWTFNDGSNISGMVDAVTGKATYVSTDYALAKIDSKWSALAKKTIQSLSADKNKQLRNFVQMYIDMQAENQKTASFSDESGRYLVKVNAATGKLTSFVNYEEFTHYASEEARKKAFAKPFYTSDKAIAAAAPTVKQYFGLDLKGYQVHVKQEQYTFTKQGKPSVYGKINEKGKFWSMSLTAPATS</sequence>
<name>A0AAJ2JQH8_9BACL</name>
<comment type="caution">
    <text evidence="2">The sequence shown here is derived from an EMBL/GenBank/DDBJ whole genome shotgun (WGS) entry which is preliminary data.</text>
</comment>
<feature type="signal peptide" evidence="1">
    <location>
        <begin position="1"/>
        <end position="25"/>
    </location>
</feature>
<keyword evidence="1" id="KW-0732">Signal</keyword>
<evidence type="ECO:0000313" key="2">
    <source>
        <dbReference type="EMBL" id="MDT8975123.1"/>
    </source>
</evidence>
<dbReference type="AlphaFoldDB" id="A0AAJ2JQH8"/>
<evidence type="ECO:0000256" key="1">
    <source>
        <dbReference type="SAM" id="SignalP"/>
    </source>
</evidence>
<feature type="chain" id="PRO_5042553157" description="PepSY domain-containing protein" evidence="1">
    <location>
        <begin position="26"/>
        <end position="349"/>
    </location>
</feature>
<reference evidence="3" key="1">
    <citation type="submission" date="2023-09" db="EMBL/GenBank/DDBJ databases">
        <title>Paenibacillus sp. chi10 Genome sequencing and assembly.</title>
        <authorList>
            <person name="Kim I."/>
        </authorList>
    </citation>
    <scope>NUCLEOTIDE SEQUENCE [LARGE SCALE GENOMIC DNA]</scope>
    <source>
        <strain evidence="3">chi10</strain>
    </source>
</reference>
<evidence type="ECO:0000313" key="3">
    <source>
        <dbReference type="Proteomes" id="UP001250538"/>
    </source>
</evidence>
<proteinExistence type="predicted"/>
<dbReference type="Proteomes" id="UP001250538">
    <property type="component" value="Unassembled WGS sequence"/>
</dbReference>
<protein>
    <recommendedName>
        <fullName evidence="4">PepSY domain-containing protein</fullName>
    </recommendedName>
</protein>
<dbReference type="RefSeq" id="WP_315743023.1">
    <property type="nucleotide sequence ID" value="NZ_JAVYAA010000001.1"/>
</dbReference>
<accession>A0AAJ2JQH8</accession>
<gene>
    <name evidence="2" type="ORF">RQP50_02565</name>
</gene>
<dbReference type="EMBL" id="JAVYAA010000001">
    <property type="protein sequence ID" value="MDT8975123.1"/>
    <property type="molecule type" value="Genomic_DNA"/>
</dbReference>
<evidence type="ECO:0008006" key="4">
    <source>
        <dbReference type="Google" id="ProtNLM"/>
    </source>
</evidence>
<organism evidence="2 3">
    <name type="scientific">Paenibacillus suaedae</name>
    <dbReference type="NCBI Taxonomy" id="3077233"/>
    <lineage>
        <taxon>Bacteria</taxon>
        <taxon>Bacillati</taxon>
        <taxon>Bacillota</taxon>
        <taxon>Bacilli</taxon>
        <taxon>Bacillales</taxon>
        <taxon>Paenibacillaceae</taxon>
        <taxon>Paenibacillus</taxon>
    </lineage>
</organism>
<keyword evidence="3" id="KW-1185">Reference proteome</keyword>